<evidence type="ECO:0000313" key="1">
    <source>
        <dbReference type="EMBL" id="BDI32059.1"/>
    </source>
</evidence>
<sequence>MKTKLLTKRAVKRRAKFATAGRTRRASAEDFAAFEAQTFLHVRALCRDALCLTGNRDDAADLVVAAYARAFREHDQFRFRSASHAKRTPGVLDWLYQCLHAAFCDRILAQRENH</sequence>
<dbReference type="KEGG" id="ccot:CCAX7_41100"/>
<dbReference type="InterPro" id="IPR013325">
    <property type="entry name" value="RNA_pol_sigma_r2"/>
</dbReference>
<dbReference type="GO" id="GO:0003700">
    <property type="term" value="F:DNA-binding transcription factor activity"/>
    <property type="evidence" value="ECO:0007669"/>
    <property type="project" value="InterPro"/>
</dbReference>
<accession>A0A402D6B2</accession>
<proteinExistence type="predicted"/>
<keyword evidence="2" id="KW-1185">Reference proteome</keyword>
<dbReference type="GO" id="GO:0006352">
    <property type="term" value="P:DNA-templated transcription initiation"/>
    <property type="evidence" value="ECO:0007669"/>
    <property type="project" value="InterPro"/>
</dbReference>
<dbReference type="AlphaFoldDB" id="A0A402D6B2"/>
<gene>
    <name evidence="1" type="ORF">CCAX7_41100</name>
</gene>
<dbReference type="RefSeq" id="WP_119324981.1">
    <property type="nucleotide sequence ID" value="NZ_AP025739.1"/>
</dbReference>
<dbReference type="EMBL" id="AP025739">
    <property type="protein sequence ID" value="BDI32059.1"/>
    <property type="molecule type" value="Genomic_DNA"/>
</dbReference>
<dbReference type="Proteomes" id="UP000287394">
    <property type="component" value="Chromosome"/>
</dbReference>
<dbReference type="Gene3D" id="1.10.1740.10">
    <property type="match status" value="1"/>
</dbReference>
<evidence type="ECO:0000313" key="2">
    <source>
        <dbReference type="Proteomes" id="UP000287394"/>
    </source>
</evidence>
<name>A0A402D6B2_9BACT</name>
<reference evidence="1 2" key="1">
    <citation type="journal article" date="2019" name="Int. J. Syst. Evol. Microbiol.">
        <title>Capsulimonas corticalis gen. nov., sp. nov., an aerobic capsulated bacterium, of a novel bacterial order, Capsulimonadales ord. nov., of the class Armatimonadia of the phylum Armatimonadetes.</title>
        <authorList>
            <person name="Li J."/>
            <person name="Kudo C."/>
            <person name="Tonouchi A."/>
        </authorList>
    </citation>
    <scope>NUCLEOTIDE SEQUENCE [LARGE SCALE GENOMIC DNA]</scope>
    <source>
        <strain evidence="1 2">AX-7</strain>
    </source>
</reference>
<organism evidence="1 2">
    <name type="scientific">Capsulimonas corticalis</name>
    <dbReference type="NCBI Taxonomy" id="2219043"/>
    <lineage>
        <taxon>Bacteria</taxon>
        <taxon>Bacillati</taxon>
        <taxon>Armatimonadota</taxon>
        <taxon>Armatimonadia</taxon>
        <taxon>Capsulimonadales</taxon>
        <taxon>Capsulimonadaceae</taxon>
        <taxon>Capsulimonas</taxon>
    </lineage>
</organism>
<dbReference type="SUPFAM" id="SSF88946">
    <property type="entry name" value="Sigma2 domain of RNA polymerase sigma factors"/>
    <property type="match status" value="1"/>
</dbReference>
<protein>
    <submittedName>
        <fullName evidence="1">Uncharacterized protein</fullName>
    </submittedName>
</protein>